<dbReference type="InterPro" id="IPR040442">
    <property type="entry name" value="Pyrv_kinase-like_dom_sf"/>
</dbReference>
<dbReference type="Pfam" id="PF13714">
    <property type="entry name" value="PEP_mutase"/>
    <property type="match status" value="1"/>
</dbReference>
<protein>
    <submittedName>
        <fullName evidence="1">Phosphoenolpyruvate phosphomutase family protein</fullName>
    </submittedName>
</protein>
<dbReference type="CDD" id="cd00377">
    <property type="entry name" value="ICL_PEPM"/>
    <property type="match status" value="1"/>
</dbReference>
<gene>
    <name evidence="1" type="ORF">CPter91_1885</name>
</gene>
<dbReference type="Proteomes" id="UP000074561">
    <property type="component" value="Chromosome"/>
</dbReference>
<dbReference type="PANTHER" id="PTHR42905">
    <property type="entry name" value="PHOSPHOENOLPYRUVATE CARBOXYLASE"/>
    <property type="match status" value="1"/>
</dbReference>
<name>A0A127Q2F1_9BURK</name>
<dbReference type="InterPro" id="IPR039556">
    <property type="entry name" value="ICL/PEPM"/>
</dbReference>
<dbReference type="OrthoDB" id="9785398at2"/>
<dbReference type="PANTHER" id="PTHR42905:SF16">
    <property type="entry name" value="CARBOXYPHOSPHONOENOLPYRUVATE PHOSPHONOMUTASE-LIKE PROTEIN (AFU_ORTHOLOGUE AFUA_5G07230)"/>
    <property type="match status" value="1"/>
</dbReference>
<dbReference type="STRING" id="279113.CPter91_1885"/>
<organism evidence="1 2">
    <name type="scientific">Collimonas pratensis</name>
    <dbReference type="NCBI Taxonomy" id="279113"/>
    <lineage>
        <taxon>Bacteria</taxon>
        <taxon>Pseudomonadati</taxon>
        <taxon>Pseudomonadota</taxon>
        <taxon>Betaproteobacteria</taxon>
        <taxon>Burkholderiales</taxon>
        <taxon>Oxalobacteraceae</taxon>
        <taxon>Collimonas</taxon>
    </lineage>
</organism>
<sequence>MMMNHKEKAEYFHQLHVPRLPLVLFNIWDAGSAKAVAAAGAKAIATGSYSVASAYGYDDGENVPFDTVIANLERIVQATDLPVTVDLERGYGETAGELAASIERTIRAGAVGCNIEDSLPGNGKLRSVEEQVQRIRQARIAADGQKLPYFINVRSDVFFQGLPAEQNEAILASAIARAQAYAEAGADGIFVPGLADEKLIARLAAASPLPLNLMVNERTPSLKSLAEAGAARLSYGPDPYLRMMKALGAAVRDAISIQH</sequence>
<dbReference type="AlphaFoldDB" id="A0A127Q2F1"/>
<dbReference type="PATRIC" id="fig|279113.9.peg.1872"/>
<dbReference type="KEGG" id="cpra:CPter91_1885"/>
<accession>A0A127Q2F1</accession>
<proteinExistence type="predicted"/>
<dbReference type="EMBL" id="CP013234">
    <property type="protein sequence ID" value="AMP04258.1"/>
    <property type="molecule type" value="Genomic_DNA"/>
</dbReference>
<evidence type="ECO:0000313" key="1">
    <source>
        <dbReference type="EMBL" id="AMP04258.1"/>
    </source>
</evidence>
<dbReference type="SUPFAM" id="SSF51621">
    <property type="entry name" value="Phosphoenolpyruvate/pyruvate domain"/>
    <property type="match status" value="1"/>
</dbReference>
<dbReference type="GO" id="GO:0003824">
    <property type="term" value="F:catalytic activity"/>
    <property type="evidence" value="ECO:0007669"/>
    <property type="project" value="InterPro"/>
</dbReference>
<reference evidence="1 2" key="1">
    <citation type="submission" date="2015-11" db="EMBL/GenBank/DDBJ databases">
        <title>Exploring the genomic traits of fungus-feeding bacterial genus Collimonas.</title>
        <authorList>
            <person name="Song C."/>
            <person name="Schmidt R."/>
            <person name="de Jager V."/>
            <person name="Krzyzanowska D."/>
            <person name="Jongedijk E."/>
            <person name="Cankar K."/>
            <person name="Beekwilder J."/>
            <person name="van Veen A."/>
            <person name="de Boer W."/>
            <person name="van Veen J.A."/>
            <person name="Garbeva P."/>
        </authorList>
    </citation>
    <scope>NUCLEOTIDE SEQUENCE [LARGE SCALE GENOMIC DNA]</scope>
    <source>
        <strain evidence="1 2">Ter91</strain>
    </source>
</reference>
<dbReference type="RefSeq" id="WP_099047181.1">
    <property type="nucleotide sequence ID" value="NZ_CP013234.1"/>
</dbReference>
<keyword evidence="1" id="KW-0670">Pyruvate</keyword>
<dbReference type="Gene3D" id="3.20.20.60">
    <property type="entry name" value="Phosphoenolpyruvate-binding domains"/>
    <property type="match status" value="1"/>
</dbReference>
<evidence type="ECO:0000313" key="2">
    <source>
        <dbReference type="Proteomes" id="UP000074561"/>
    </source>
</evidence>
<dbReference type="InterPro" id="IPR015813">
    <property type="entry name" value="Pyrv/PenolPyrv_kinase-like_dom"/>
</dbReference>